<accession>A0A934J1P8</accession>
<dbReference type="Proteomes" id="UP000640274">
    <property type="component" value="Unassembled WGS sequence"/>
</dbReference>
<feature type="transmembrane region" description="Helical" evidence="2">
    <location>
        <begin position="121"/>
        <end position="141"/>
    </location>
</feature>
<evidence type="ECO:0000256" key="2">
    <source>
        <dbReference type="SAM" id="Phobius"/>
    </source>
</evidence>
<feature type="region of interest" description="Disordered" evidence="1">
    <location>
        <begin position="232"/>
        <end position="251"/>
    </location>
</feature>
<sequence length="431" mass="48480">MTRMLRVARNAACQGFVEFLLYFPALLVIQVYLLHGSGWSALLLLLLLALSYGLGSCASSLLKLRQLYRLLIFCIVGGAALSYIVYGAGLSSLGSAGVLIGISLYRGARSDQAAWGERFPLGAYFTGLSLYFIASIIFGFVQELQPYTSLLLGCGIASLVAAMYISNSRMLWIETASGEASALPAGVRRHNRLQIGLLLAAVLLLTFLQRFDRVLIWLRDWIQSLFEDRGESATPEQTPLEPGPPEISPLIPGEPREPSVLLMYLEKLLSAIIMIALGILLIWLLYKGIRRVPGAASIIRRWLGRLLNRQRGSFAHDGYVDEVETVLDWNGSKQGKGRKSIGKRGRERWQEDMGANDKVRFLYRVWLRQKRKEGYERLPYQTPRETLDELLRSESDEPGLAHQLTDMYEQARYSANEVPPEEIRRIKEKLI</sequence>
<keyword evidence="2" id="KW-0812">Transmembrane</keyword>
<feature type="transmembrane region" description="Helical" evidence="2">
    <location>
        <begin position="147"/>
        <end position="165"/>
    </location>
</feature>
<dbReference type="Pfam" id="PF13559">
    <property type="entry name" value="DUF4129"/>
    <property type="match status" value="1"/>
</dbReference>
<reference evidence="4" key="1">
    <citation type="submission" date="2020-12" db="EMBL/GenBank/DDBJ databases">
        <authorList>
            <person name="Huq M.A."/>
        </authorList>
    </citation>
    <scope>NUCLEOTIDE SEQUENCE</scope>
    <source>
        <strain evidence="4">MAHUQ-46</strain>
    </source>
</reference>
<organism evidence="4 5">
    <name type="scientific">Paenibacillus roseus</name>
    <dbReference type="NCBI Taxonomy" id="2798579"/>
    <lineage>
        <taxon>Bacteria</taxon>
        <taxon>Bacillati</taxon>
        <taxon>Bacillota</taxon>
        <taxon>Bacilli</taxon>
        <taxon>Bacillales</taxon>
        <taxon>Paenibacillaceae</taxon>
        <taxon>Paenibacillus</taxon>
    </lineage>
</organism>
<evidence type="ECO:0000313" key="5">
    <source>
        <dbReference type="Proteomes" id="UP000640274"/>
    </source>
</evidence>
<dbReference type="AlphaFoldDB" id="A0A934J1P8"/>
<feature type="domain" description="Protein-glutamine gamma-glutamyltransferase-like C-terminal" evidence="3">
    <location>
        <begin position="363"/>
        <end position="428"/>
    </location>
</feature>
<name>A0A934J1P8_9BACL</name>
<keyword evidence="2" id="KW-0472">Membrane</keyword>
<keyword evidence="2" id="KW-1133">Transmembrane helix</keyword>
<evidence type="ECO:0000313" key="4">
    <source>
        <dbReference type="EMBL" id="MBJ6359959.1"/>
    </source>
</evidence>
<proteinExistence type="predicted"/>
<feature type="transmembrane region" description="Helical" evidence="2">
    <location>
        <begin position="39"/>
        <end position="55"/>
    </location>
</feature>
<comment type="caution">
    <text evidence="4">The sequence shown here is derived from an EMBL/GenBank/DDBJ whole genome shotgun (WGS) entry which is preliminary data.</text>
</comment>
<evidence type="ECO:0000256" key="1">
    <source>
        <dbReference type="SAM" id="MobiDB-lite"/>
    </source>
</evidence>
<dbReference type="EMBL" id="JAELUP010000003">
    <property type="protein sequence ID" value="MBJ6359959.1"/>
    <property type="molecule type" value="Genomic_DNA"/>
</dbReference>
<dbReference type="InterPro" id="IPR025403">
    <property type="entry name" value="TgpA-like_C"/>
</dbReference>
<feature type="transmembrane region" description="Helical" evidence="2">
    <location>
        <begin position="12"/>
        <end position="33"/>
    </location>
</feature>
<gene>
    <name evidence="4" type="ORF">JFN88_01310</name>
</gene>
<feature type="transmembrane region" description="Helical" evidence="2">
    <location>
        <begin position="268"/>
        <end position="286"/>
    </location>
</feature>
<evidence type="ECO:0000259" key="3">
    <source>
        <dbReference type="Pfam" id="PF13559"/>
    </source>
</evidence>
<keyword evidence="5" id="KW-1185">Reference proteome</keyword>
<feature type="transmembrane region" description="Helical" evidence="2">
    <location>
        <begin position="67"/>
        <end position="86"/>
    </location>
</feature>
<protein>
    <submittedName>
        <fullName evidence="4">DUF4129 domain-containing protein</fullName>
    </submittedName>
</protein>
<dbReference type="RefSeq" id="WP_199017484.1">
    <property type="nucleotide sequence ID" value="NZ_JAELUP010000003.1"/>
</dbReference>